<name>A0A329MAA2_9MYCO</name>
<dbReference type="Proteomes" id="UP000250915">
    <property type="component" value="Unassembled WGS sequence"/>
</dbReference>
<dbReference type="NCBIfam" id="NF041247">
    <property type="entry name" value="UsfY"/>
    <property type="match status" value="1"/>
</dbReference>
<dbReference type="EMBL" id="QMEV01000005">
    <property type="protein sequence ID" value="RAV15483.1"/>
    <property type="molecule type" value="Genomic_DNA"/>
</dbReference>
<reference evidence="2 3" key="1">
    <citation type="submission" date="2018-06" db="EMBL/GenBank/DDBJ databases">
        <title>NTM in soil in Japan.</title>
        <authorList>
            <person name="Ohya K."/>
        </authorList>
    </citation>
    <scope>NUCLEOTIDE SEQUENCE [LARGE SCALE GENOMIC DNA]</scope>
    <source>
        <strain evidence="2 3">GF28</strain>
    </source>
</reference>
<dbReference type="RefSeq" id="WP_112631879.1">
    <property type="nucleotide sequence ID" value="NZ_QMEV01000005.1"/>
</dbReference>
<protein>
    <submittedName>
        <fullName evidence="2">UsfY protein</fullName>
    </submittedName>
</protein>
<dbReference type="InterPro" id="IPR049606">
    <property type="entry name" value="UsfY-like"/>
</dbReference>
<evidence type="ECO:0000313" key="2">
    <source>
        <dbReference type="EMBL" id="RAV15483.1"/>
    </source>
</evidence>
<sequence length="114" mass="12819">MGDKHHDPTDHFRTTQPRAGITMKDNFLWPGLILLAVALSGMIGTTAVAAYGHYEWLATTVLVAVLGTVAGALWFVAEFRRVDRIDDHWLLRRRRHTRRRAATATRVEAARSPS</sequence>
<proteinExistence type="predicted"/>
<organism evidence="2 3">
    <name type="scientific">Mycobacterium colombiense</name>
    <dbReference type="NCBI Taxonomy" id="339268"/>
    <lineage>
        <taxon>Bacteria</taxon>
        <taxon>Bacillati</taxon>
        <taxon>Actinomycetota</taxon>
        <taxon>Actinomycetes</taxon>
        <taxon>Mycobacteriales</taxon>
        <taxon>Mycobacteriaceae</taxon>
        <taxon>Mycobacterium</taxon>
        <taxon>Mycobacterium avium complex (MAC)</taxon>
    </lineage>
</organism>
<evidence type="ECO:0000313" key="3">
    <source>
        <dbReference type="Proteomes" id="UP000250915"/>
    </source>
</evidence>
<gene>
    <name evidence="2" type="ORF">DQP57_04515</name>
</gene>
<feature type="transmembrane region" description="Helical" evidence="1">
    <location>
        <begin position="27"/>
        <end position="50"/>
    </location>
</feature>
<keyword evidence="1" id="KW-0472">Membrane</keyword>
<feature type="transmembrane region" description="Helical" evidence="1">
    <location>
        <begin position="56"/>
        <end position="77"/>
    </location>
</feature>
<dbReference type="OrthoDB" id="4741344at2"/>
<evidence type="ECO:0000256" key="1">
    <source>
        <dbReference type="SAM" id="Phobius"/>
    </source>
</evidence>
<accession>A0A329MAA2</accession>
<keyword evidence="1" id="KW-1133">Transmembrane helix</keyword>
<comment type="caution">
    <text evidence="2">The sequence shown here is derived from an EMBL/GenBank/DDBJ whole genome shotgun (WGS) entry which is preliminary data.</text>
</comment>
<dbReference type="AlphaFoldDB" id="A0A329MAA2"/>
<keyword evidence="1" id="KW-0812">Transmembrane</keyword>